<comment type="caution">
    <text evidence="2">The sequence shown here is derived from an EMBL/GenBank/DDBJ whole genome shotgun (WGS) entry which is preliminary data.</text>
</comment>
<feature type="compositionally biased region" description="Low complexity" evidence="1">
    <location>
        <begin position="539"/>
        <end position="551"/>
    </location>
</feature>
<dbReference type="AlphaFoldDB" id="A0A8J5CDZ9"/>
<evidence type="ECO:0000313" key="3">
    <source>
        <dbReference type="Proteomes" id="UP000770661"/>
    </source>
</evidence>
<accession>A0A8J5CDZ9</accession>
<feature type="compositionally biased region" description="Polar residues" evidence="1">
    <location>
        <begin position="369"/>
        <end position="383"/>
    </location>
</feature>
<keyword evidence="3" id="KW-1185">Reference proteome</keyword>
<feature type="region of interest" description="Disordered" evidence="1">
    <location>
        <begin position="637"/>
        <end position="667"/>
    </location>
</feature>
<dbReference type="EMBL" id="JACEEZ010023897">
    <property type="protein sequence ID" value="KAG0710791.1"/>
    <property type="molecule type" value="Genomic_DNA"/>
</dbReference>
<protein>
    <submittedName>
        <fullName evidence="2">Uncharacterized protein</fullName>
    </submittedName>
</protein>
<feature type="region of interest" description="Disordered" evidence="1">
    <location>
        <begin position="287"/>
        <end position="383"/>
    </location>
</feature>
<gene>
    <name evidence="2" type="ORF">GWK47_022075</name>
</gene>
<feature type="compositionally biased region" description="Basic and acidic residues" evidence="1">
    <location>
        <begin position="1"/>
        <end position="10"/>
    </location>
</feature>
<organism evidence="2 3">
    <name type="scientific">Chionoecetes opilio</name>
    <name type="common">Atlantic snow crab</name>
    <name type="synonym">Cancer opilio</name>
    <dbReference type="NCBI Taxonomy" id="41210"/>
    <lineage>
        <taxon>Eukaryota</taxon>
        <taxon>Metazoa</taxon>
        <taxon>Ecdysozoa</taxon>
        <taxon>Arthropoda</taxon>
        <taxon>Crustacea</taxon>
        <taxon>Multicrustacea</taxon>
        <taxon>Malacostraca</taxon>
        <taxon>Eumalacostraca</taxon>
        <taxon>Eucarida</taxon>
        <taxon>Decapoda</taxon>
        <taxon>Pleocyemata</taxon>
        <taxon>Brachyura</taxon>
        <taxon>Eubrachyura</taxon>
        <taxon>Majoidea</taxon>
        <taxon>Majidae</taxon>
        <taxon>Chionoecetes</taxon>
    </lineage>
</organism>
<reference evidence="2" key="1">
    <citation type="submission" date="2020-07" db="EMBL/GenBank/DDBJ databases">
        <title>The High-quality genome of the commercially important snow crab, Chionoecetes opilio.</title>
        <authorList>
            <person name="Jeong J.-H."/>
            <person name="Ryu S."/>
        </authorList>
    </citation>
    <scope>NUCLEOTIDE SEQUENCE</scope>
    <source>
        <strain evidence="2">MADBK_172401_WGS</strain>
        <tissue evidence="2">Digestive gland</tissue>
    </source>
</reference>
<feature type="region of interest" description="Disordered" evidence="1">
    <location>
        <begin position="206"/>
        <end position="262"/>
    </location>
</feature>
<evidence type="ECO:0000256" key="1">
    <source>
        <dbReference type="SAM" id="MobiDB-lite"/>
    </source>
</evidence>
<dbReference type="Proteomes" id="UP000770661">
    <property type="component" value="Unassembled WGS sequence"/>
</dbReference>
<feature type="compositionally biased region" description="Basic and acidic residues" evidence="1">
    <location>
        <begin position="244"/>
        <end position="254"/>
    </location>
</feature>
<feature type="region of interest" description="Disordered" evidence="1">
    <location>
        <begin position="146"/>
        <end position="181"/>
    </location>
</feature>
<name>A0A8J5CDZ9_CHIOP</name>
<proteinExistence type="predicted"/>
<sequence>MAAATDKEFGKTPQASLKKRVATPGASLRKVPVFHLGGTPATSLLRMMPQFHTGLTPMVSSKKQLLTSKKHSKEEEPGVARRHVALPRMRKLDRLEDLGVQPLPLTPPVAVSKKMAMPASCLQGLPRPSFAPADFAFKFEIPKTEDPSAACPGDSLIPLNAEVSPDDECETEPESDTRNVNEAMTDDLPEDLKAHNTSEAEIHLQLSDNEGEMDETPGEPKEITERNQAVSGDDCLSPSGSHTSRLEAPSEEKAKPKKSIRANTPAKYLTRKSVGCCFDGSVTPTVSRLRPRTPCSRTTRRSLSAHCDSPWEMHTPYTPGRRSSARKTPRKSVSKASKLKDLHESHENLQPVLLDGEAGGSFSHDPETGTVNATEESQQPNHPESITDVKLKVVSQIKSFSPLLTPDNVFRREHGMWTVETSPWVTSQRSRKKKSHTVSDIDGMFDDLPTDGSPLPLPTLLIPDAPVPVVTEAGGGEDTVCTHLLTLLQPSTALNIESPVDVWGESPATTILGAPKTSKVPHSPQEGNPEDTAGGSEVTSGTTTRAASGSPASSVNILIPCINGDEKVGPRRGARKSRKSVMFAIAEQDNVNTYKLPGTPIRTSSRVSMGLFAKIDLCVDQPVHDDQDLIVFDTPKSENKTASTRRRSSRMSLLPGMTPSPSLEAGAPVPTELMTWDSPEPRRVSSLPVTLCEEIAPPAQAPGLQFI</sequence>
<dbReference type="OrthoDB" id="6367369at2759"/>
<feature type="compositionally biased region" description="Low complexity" evidence="1">
    <location>
        <begin position="292"/>
        <end position="304"/>
    </location>
</feature>
<evidence type="ECO:0000313" key="2">
    <source>
        <dbReference type="EMBL" id="KAG0710791.1"/>
    </source>
</evidence>
<feature type="compositionally biased region" description="Acidic residues" evidence="1">
    <location>
        <begin position="164"/>
        <end position="174"/>
    </location>
</feature>
<feature type="compositionally biased region" description="Basic and acidic residues" evidence="1">
    <location>
        <begin position="338"/>
        <end position="347"/>
    </location>
</feature>
<feature type="compositionally biased region" description="Basic residues" evidence="1">
    <location>
        <begin position="323"/>
        <end position="333"/>
    </location>
</feature>
<feature type="region of interest" description="Disordered" evidence="1">
    <location>
        <begin position="1"/>
        <end position="23"/>
    </location>
</feature>
<feature type="region of interest" description="Disordered" evidence="1">
    <location>
        <begin position="507"/>
        <end position="551"/>
    </location>
</feature>